<dbReference type="EMBL" id="CP001124">
    <property type="protein sequence ID" value="ADO00815.1"/>
    <property type="molecule type" value="Genomic_DNA"/>
</dbReference>
<dbReference type="HOGENOM" id="CLU_3118261_0_0_7"/>
<reference evidence="2 3" key="2">
    <citation type="journal article" date="2010" name="BMC Genomics">
        <title>The genome of Geobacter bemidjiensis, exemplar for the subsurface clade of Geobacter species that predominate in Fe(III)-reducing subsurface environments.</title>
        <authorList>
            <person name="Aklujkar M."/>
            <person name="Young N.D."/>
            <person name="Holmes D."/>
            <person name="Chavan M."/>
            <person name="Risso C."/>
            <person name="Kiss H.E."/>
            <person name="Han C.S."/>
            <person name="Land M.L."/>
            <person name="Lovley D.R."/>
        </authorList>
    </citation>
    <scope>NUCLEOTIDE SEQUENCE [LARGE SCALE GENOMIC DNA]</scope>
    <source>
        <strain evidence="3">ATCC BAA-1014 / DSM 16622 / JCM 12645 / Bem</strain>
    </source>
</reference>
<evidence type="ECO:0000256" key="1">
    <source>
        <dbReference type="SAM" id="MobiDB-lite"/>
    </source>
</evidence>
<evidence type="ECO:0000313" key="3">
    <source>
        <dbReference type="Proteomes" id="UP000008825"/>
    </source>
</evidence>
<feature type="region of interest" description="Disordered" evidence="1">
    <location>
        <begin position="31"/>
        <end position="50"/>
    </location>
</feature>
<dbReference type="AlphaFoldDB" id="E1P6C0"/>
<dbReference type="KEGG" id="gbm:Gbem_4114"/>
<protein>
    <submittedName>
        <fullName evidence="2">Uncharacterized protein</fullName>
    </submittedName>
</protein>
<keyword evidence="3" id="KW-1185">Reference proteome</keyword>
<name>E1P6C0_CITBB</name>
<gene>
    <name evidence="2" type="ordered locus">Gbem_4114</name>
</gene>
<feature type="compositionally biased region" description="Pro residues" evidence="1">
    <location>
        <begin position="40"/>
        <end position="50"/>
    </location>
</feature>
<proteinExistence type="predicted"/>
<dbReference type="STRING" id="404380.Gbem_4114"/>
<organism evidence="2 3">
    <name type="scientific">Citrifermentans bemidjiense (strain ATCC BAA-1014 / DSM 16622 / JCM 12645 / Bem)</name>
    <name type="common">Geobacter bemidjiensis</name>
    <dbReference type="NCBI Taxonomy" id="404380"/>
    <lineage>
        <taxon>Bacteria</taxon>
        <taxon>Pseudomonadati</taxon>
        <taxon>Thermodesulfobacteriota</taxon>
        <taxon>Desulfuromonadia</taxon>
        <taxon>Geobacterales</taxon>
        <taxon>Geobacteraceae</taxon>
        <taxon>Citrifermentans</taxon>
    </lineage>
</organism>
<evidence type="ECO:0000313" key="2">
    <source>
        <dbReference type="EMBL" id="ADO00815.1"/>
    </source>
</evidence>
<sequence length="50" mass="5372">MAGKTTKMTWICKCTGADAGQLVEFRAIGAEVSRRSDQRPPSPPQGPVQL</sequence>
<reference evidence="2 3" key="1">
    <citation type="submission" date="2008-07" db="EMBL/GenBank/DDBJ databases">
        <title>Complete sequence of Geobacter bemidjiensis BEM.</title>
        <authorList>
            <consortium name="US DOE Joint Genome Institute"/>
            <person name="Lucas S."/>
            <person name="Copeland A."/>
            <person name="Lapidus A."/>
            <person name="Glavina del Rio T."/>
            <person name="Dalin E."/>
            <person name="Tice H."/>
            <person name="Bruce D."/>
            <person name="Goodwin L."/>
            <person name="Pitluck S."/>
            <person name="Kiss H."/>
            <person name="Brettin T."/>
            <person name="Detter J.C."/>
            <person name="Han C."/>
            <person name="Kuske C.R."/>
            <person name="Schmutz J."/>
            <person name="Larimer F."/>
            <person name="Land M."/>
            <person name="Hauser L."/>
            <person name="Kyrpides N."/>
            <person name="Lykidis A."/>
            <person name="Lovley D."/>
            <person name="Richardson P."/>
        </authorList>
    </citation>
    <scope>NUCLEOTIDE SEQUENCE [LARGE SCALE GENOMIC DNA]</scope>
    <source>
        <strain evidence="3">ATCC BAA-1014 / DSM 16622 / JCM 12645 / Bem</strain>
    </source>
</reference>
<accession>E1P6C0</accession>
<dbReference type="Proteomes" id="UP000008825">
    <property type="component" value="Chromosome"/>
</dbReference>